<gene>
    <name evidence="2" type="primary">yenX</name>
    <name evidence="3" type="ORF">PL78_03790</name>
</gene>
<sequence length="95" mass="11064">MSFKNFSVLMVLYFSFIFSLNAGTNISHDWHYVPPEPASSLAKSDRSSLDEALDNQKNRKALKWELKERYRTYSEQKIDRVTGEVAEEKQGIVFE</sequence>
<evidence type="ECO:0000256" key="1">
    <source>
        <dbReference type="SAM" id="SignalP"/>
    </source>
</evidence>
<dbReference type="PATRIC" id="fig|935293.3.peg.817"/>
<dbReference type="EMBL" id="DQ400808">
    <property type="protein sequence ID" value="ABG33860.1"/>
    <property type="molecule type" value="Genomic_DNA"/>
</dbReference>
<dbReference type="EMBL" id="CP010029">
    <property type="protein sequence ID" value="ANI28962.1"/>
    <property type="molecule type" value="Genomic_DNA"/>
</dbReference>
<protein>
    <submittedName>
        <fullName evidence="2">YenX</fullName>
    </submittedName>
</protein>
<keyword evidence="1" id="KW-0732">Signal</keyword>
<feature type="chain" id="PRO_5015087350" evidence="1">
    <location>
        <begin position="23"/>
        <end position="95"/>
    </location>
</feature>
<dbReference type="RefSeq" id="WP_064513242.1">
    <property type="nucleotide sequence ID" value="NZ_CBCSBH010000041.1"/>
</dbReference>
<proteinExistence type="predicted"/>
<keyword evidence="4" id="KW-1185">Reference proteome</keyword>
<accession>B6A886</accession>
<evidence type="ECO:0000313" key="3">
    <source>
        <dbReference type="EMBL" id="ANI28962.1"/>
    </source>
</evidence>
<organism evidence="2">
    <name type="scientific">Yersinia entomophaga</name>
    <dbReference type="NCBI Taxonomy" id="935293"/>
    <lineage>
        <taxon>Bacteria</taxon>
        <taxon>Pseudomonadati</taxon>
        <taxon>Pseudomonadota</taxon>
        <taxon>Gammaproteobacteria</taxon>
        <taxon>Enterobacterales</taxon>
        <taxon>Yersiniaceae</taxon>
        <taxon>Yersinia</taxon>
    </lineage>
</organism>
<name>B6A886_YERET</name>
<dbReference type="KEGG" id="yeg:PL78_03790"/>
<evidence type="ECO:0000313" key="2">
    <source>
        <dbReference type="EMBL" id="ABG33860.1"/>
    </source>
</evidence>
<dbReference type="AlphaFoldDB" id="B6A886"/>
<reference evidence="3 4" key="2">
    <citation type="journal article" date="2016" name="Toxins">
        <title>The Draft Genome Sequence of the Yersinia entomophaga Entomopathogenic Type Strain MH96T.</title>
        <authorList>
            <person name="Hurst M.R."/>
            <person name="Beattie A."/>
            <person name="Altermann E."/>
            <person name="Moraga R.M."/>
            <person name="Harper L.A."/>
            <person name="Calder J."/>
            <person name="Laugraud A."/>
        </authorList>
    </citation>
    <scope>NUCLEOTIDE SEQUENCE [LARGE SCALE GENOMIC DNA]</scope>
    <source>
        <strain evidence="3 4">MH96</strain>
    </source>
</reference>
<reference evidence="2" key="1">
    <citation type="submission" date="2006-02" db="EMBL/GenBank/DDBJ databases">
        <title>Yersinia entomophagous a new insect pathogen.</title>
        <authorList>
            <person name="Hurst M.R.H."/>
        </authorList>
    </citation>
    <scope>NUCLEOTIDE SEQUENCE</scope>
    <source>
        <strain evidence="2">MH-1</strain>
    </source>
</reference>
<dbReference type="STRING" id="935293.PL78_03790"/>
<evidence type="ECO:0000313" key="4">
    <source>
        <dbReference type="Proteomes" id="UP000266744"/>
    </source>
</evidence>
<feature type="signal peptide" evidence="1">
    <location>
        <begin position="1"/>
        <end position="22"/>
    </location>
</feature>
<dbReference type="Proteomes" id="UP000266744">
    <property type="component" value="Chromosome"/>
</dbReference>